<dbReference type="PROSITE" id="PS50297">
    <property type="entry name" value="ANK_REP_REGION"/>
    <property type="match status" value="2"/>
</dbReference>
<gene>
    <name evidence="5" type="ORF">QBC35DRAFT_58749</name>
</gene>
<evidence type="ECO:0000256" key="1">
    <source>
        <dbReference type="ARBA" id="ARBA00022737"/>
    </source>
</evidence>
<keyword evidence="4" id="KW-1133">Transmembrane helix</keyword>
<evidence type="ECO:0000256" key="4">
    <source>
        <dbReference type="SAM" id="Phobius"/>
    </source>
</evidence>
<evidence type="ECO:0000256" key="2">
    <source>
        <dbReference type="ARBA" id="ARBA00023043"/>
    </source>
</evidence>
<keyword evidence="6" id="KW-1185">Reference proteome</keyword>
<keyword evidence="4" id="KW-0812">Transmembrane</keyword>
<evidence type="ECO:0000256" key="3">
    <source>
        <dbReference type="PROSITE-ProRule" id="PRU00023"/>
    </source>
</evidence>
<feature type="transmembrane region" description="Helical" evidence="4">
    <location>
        <begin position="863"/>
        <end position="883"/>
    </location>
</feature>
<sequence>MDDEAYDNTHRQQDPPDLWVDKWCARRYYVPTEQEIFLLDAEFWRACCQGDLERARYLLKRGADPNTERNYYKSGKYGKHQRHGTDSHHINYPDCDQKEGNYWCKDRAGHQDVGPVSAIFVATDTRHYDIANFLLGFSQTRLEKRYTDKKQTVLHLSLSEGGDFTFLEDLLDDPEARETCNTPDFHGRTPLHTAVCIGSLSATWLLLRCNQVTVCVEDHEKKSPLHLVENSTRSDSVELARSLLIHGADVNAQDQGGDTPLHLAAKARHVYLMKLLLAWDADVSATNNLGQIPLDCVPLGRRDMRAVFDLTGLVRERQDAWKAPRVVGDAAETCRQFLANVTFHLPGLAFSTQSFKRTVMDLIYQEDQERDPKETVLEKLQDMYMKSLQDLQAANKLEDQEPWRWIHIPSNNMTWIQDLVANIAHAWQCQGKRERAWHLPWFIKNNMRAVSHGNSEAYYRQLHANIPSHPINMASIVIPYIDFQSEAYLQRWKVSDNVKGPQRARRTRMTNLEKTYPYLDRQDNTGVQHPQTLAQYHCWGMQDKDLAECDRNQVLYKWHDAAGNNTPQHGQSQPRQILMVNQLWVWKLDNRTVITALPERWHEDPQEKLLDPIRDMDAVEGESVHNLIECVLERCMTSLDHVKWRGNNTHILSILRNYLGQLSFRGSSLLKSFQVLYAGSSSTLQLKAHLSISEETRLIADLHNFRQEVITLRTVFEDQITVAKKYLADDGYYREEDRSPMLDRAIRRVTAIADVTYDLENEAKRVLENLESLIRTKQAQSVLNASGLAPEQPVRSIIEAQRSATSMRDDLSQELGCNVKYFTIVTALFTSGCLTIMAVLLSLDVDSVSCSQDNRPLHSSSWLATRIGVGQVVSLFLVGAIAASSCKTIRALKVSSKGAQTPSVSSSL</sequence>
<dbReference type="PROSITE" id="PS50088">
    <property type="entry name" value="ANK_REPEAT"/>
    <property type="match status" value="2"/>
</dbReference>
<dbReference type="PRINTS" id="PR01415">
    <property type="entry name" value="ANKYRIN"/>
</dbReference>
<dbReference type="Proteomes" id="UP001302126">
    <property type="component" value="Unassembled WGS sequence"/>
</dbReference>
<accession>A0AAN6WLZ9</accession>
<dbReference type="Gene3D" id="1.25.40.20">
    <property type="entry name" value="Ankyrin repeat-containing domain"/>
    <property type="match status" value="2"/>
</dbReference>
<reference evidence="5" key="2">
    <citation type="submission" date="2023-05" db="EMBL/GenBank/DDBJ databases">
        <authorList>
            <consortium name="Lawrence Berkeley National Laboratory"/>
            <person name="Steindorff A."/>
            <person name="Hensen N."/>
            <person name="Bonometti L."/>
            <person name="Westerberg I."/>
            <person name="Brannstrom I.O."/>
            <person name="Guillou S."/>
            <person name="Cros-Aarteil S."/>
            <person name="Calhoun S."/>
            <person name="Haridas S."/>
            <person name="Kuo A."/>
            <person name="Mondo S."/>
            <person name="Pangilinan J."/>
            <person name="Riley R."/>
            <person name="Labutti K."/>
            <person name="Andreopoulos B."/>
            <person name="Lipzen A."/>
            <person name="Chen C."/>
            <person name="Yanf M."/>
            <person name="Daum C."/>
            <person name="Ng V."/>
            <person name="Clum A."/>
            <person name="Ohm R."/>
            <person name="Martin F."/>
            <person name="Silar P."/>
            <person name="Natvig D."/>
            <person name="Lalanne C."/>
            <person name="Gautier V."/>
            <person name="Ament-Velasquez S.L."/>
            <person name="Kruys A."/>
            <person name="Hutchinson M.I."/>
            <person name="Powell A.J."/>
            <person name="Barry K."/>
            <person name="Miller A.N."/>
            <person name="Grigoriev I.V."/>
            <person name="Debuchy R."/>
            <person name="Gladieux P."/>
            <person name="Thoren M.H."/>
            <person name="Johannesson H."/>
        </authorList>
    </citation>
    <scope>NUCLEOTIDE SEQUENCE</scope>
    <source>
        <strain evidence="5">PSN309</strain>
    </source>
</reference>
<dbReference type="PANTHER" id="PTHR24198">
    <property type="entry name" value="ANKYRIN REPEAT AND PROTEIN KINASE DOMAIN-CONTAINING PROTEIN"/>
    <property type="match status" value="1"/>
</dbReference>
<dbReference type="InterPro" id="IPR002110">
    <property type="entry name" value="Ankyrin_rpt"/>
</dbReference>
<evidence type="ECO:0000313" key="6">
    <source>
        <dbReference type="Proteomes" id="UP001302126"/>
    </source>
</evidence>
<evidence type="ECO:0008006" key="7">
    <source>
        <dbReference type="Google" id="ProtNLM"/>
    </source>
</evidence>
<dbReference type="Pfam" id="PF12796">
    <property type="entry name" value="Ank_2"/>
    <property type="match status" value="1"/>
</dbReference>
<comment type="caution">
    <text evidence="5">The sequence shown here is derived from an EMBL/GenBank/DDBJ whole genome shotgun (WGS) entry which is preliminary data.</text>
</comment>
<dbReference type="InterPro" id="IPR036770">
    <property type="entry name" value="Ankyrin_rpt-contain_sf"/>
</dbReference>
<reference evidence="5" key="1">
    <citation type="journal article" date="2023" name="Mol. Phylogenet. Evol.">
        <title>Genome-scale phylogeny and comparative genomics of the fungal order Sordariales.</title>
        <authorList>
            <person name="Hensen N."/>
            <person name="Bonometti L."/>
            <person name="Westerberg I."/>
            <person name="Brannstrom I.O."/>
            <person name="Guillou S."/>
            <person name="Cros-Aarteil S."/>
            <person name="Calhoun S."/>
            <person name="Haridas S."/>
            <person name="Kuo A."/>
            <person name="Mondo S."/>
            <person name="Pangilinan J."/>
            <person name="Riley R."/>
            <person name="LaButti K."/>
            <person name="Andreopoulos B."/>
            <person name="Lipzen A."/>
            <person name="Chen C."/>
            <person name="Yan M."/>
            <person name="Daum C."/>
            <person name="Ng V."/>
            <person name="Clum A."/>
            <person name="Steindorff A."/>
            <person name="Ohm R.A."/>
            <person name="Martin F."/>
            <person name="Silar P."/>
            <person name="Natvig D.O."/>
            <person name="Lalanne C."/>
            <person name="Gautier V."/>
            <person name="Ament-Velasquez S.L."/>
            <person name="Kruys A."/>
            <person name="Hutchinson M.I."/>
            <person name="Powell A.J."/>
            <person name="Barry K."/>
            <person name="Miller A.N."/>
            <person name="Grigoriev I.V."/>
            <person name="Debuchy R."/>
            <person name="Gladieux P."/>
            <person name="Hiltunen Thoren M."/>
            <person name="Johannesson H."/>
        </authorList>
    </citation>
    <scope>NUCLEOTIDE SEQUENCE</scope>
    <source>
        <strain evidence="5">PSN309</strain>
    </source>
</reference>
<feature type="repeat" description="ANK" evidence="3">
    <location>
        <begin position="256"/>
        <end position="288"/>
    </location>
</feature>
<feature type="repeat" description="ANK" evidence="3">
    <location>
        <begin position="220"/>
        <end position="255"/>
    </location>
</feature>
<feature type="transmembrane region" description="Helical" evidence="4">
    <location>
        <begin position="821"/>
        <end position="843"/>
    </location>
</feature>
<organism evidence="5 6">
    <name type="scientific">Podospora australis</name>
    <dbReference type="NCBI Taxonomy" id="1536484"/>
    <lineage>
        <taxon>Eukaryota</taxon>
        <taxon>Fungi</taxon>
        <taxon>Dikarya</taxon>
        <taxon>Ascomycota</taxon>
        <taxon>Pezizomycotina</taxon>
        <taxon>Sordariomycetes</taxon>
        <taxon>Sordariomycetidae</taxon>
        <taxon>Sordariales</taxon>
        <taxon>Podosporaceae</taxon>
        <taxon>Podospora</taxon>
    </lineage>
</organism>
<dbReference type="SMART" id="SM00248">
    <property type="entry name" value="ANK"/>
    <property type="match status" value="4"/>
</dbReference>
<dbReference type="PANTHER" id="PTHR24198:SF165">
    <property type="entry name" value="ANKYRIN REPEAT-CONTAINING PROTEIN-RELATED"/>
    <property type="match status" value="1"/>
</dbReference>
<protein>
    <recommendedName>
        <fullName evidence="7">Ankyrin repeat protein</fullName>
    </recommendedName>
</protein>
<proteinExistence type="predicted"/>
<evidence type="ECO:0000313" key="5">
    <source>
        <dbReference type="EMBL" id="KAK4184380.1"/>
    </source>
</evidence>
<keyword evidence="4" id="KW-0472">Membrane</keyword>
<dbReference type="AlphaFoldDB" id="A0AAN6WLZ9"/>
<dbReference type="EMBL" id="MU864491">
    <property type="protein sequence ID" value="KAK4184380.1"/>
    <property type="molecule type" value="Genomic_DNA"/>
</dbReference>
<dbReference type="SUPFAM" id="SSF48403">
    <property type="entry name" value="Ankyrin repeat"/>
    <property type="match status" value="1"/>
</dbReference>
<keyword evidence="1" id="KW-0677">Repeat</keyword>
<name>A0AAN6WLZ9_9PEZI</name>
<keyword evidence="2 3" id="KW-0040">ANK repeat</keyword>